<evidence type="ECO:0000259" key="3">
    <source>
        <dbReference type="PROSITE" id="PS50053"/>
    </source>
</evidence>
<evidence type="ECO:0000256" key="1">
    <source>
        <dbReference type="ARBA" id="ARBA00009185"/>
    </source>
</evidence>
<accession>A0AAN9TQA4</accession>
<evidence type="ECO:0000313" key="4">
    <source>
        <dbReference type="EMBL" id="KAK7582650.1"/>
    </source>
</evidence>
<feature type="region of interest" description="Disordered" evidence="2">
    <location>
        <begin position="1"/>
        <end position="47"/>
    </location>
</feature>
<gene>
    <name evidence="4" type="ORF">V9T40_014095</name>
</gene>
<comment type="caution">
    <text evidence="4">The sequence shown here is derived from an EMBL/GenBank/DDBJ whole genome shotgun (WGS) entry which is preliminary data.</text>
</comment>
<dbReference type="InterPro" id="IPR029071">
    <property type="entry name" value="Ubiquitin-like_domsf"/>
</dbReference>
<evidence type="ECO:0000256" key="2">
    <source>
        <dbReference type="SAM" id="MobiDB-lite"/>
    </source>
</evidence>
<dbReference type="InterPro" id="IPR000626">
    <property type="entry name" value="Ubiquitin-like_dom"/>
</dbReference>
<dbReference type="Gene3D" id="3.10.20.90">
    <property type="entry name" value="Phosphatidylinositol 3-kinase Catalytic Subunit, Chain A, domain 1"/>
    <property type="match status" value="1"/>
</dbReference>
<dbReference type="PROSITE" id="PS50053">
    <property type="entry name" value="UBIQUITIN_2"/>
    <property type="match status" value="1"/>
</dbReference>
<reference evidence="4 5" key="1">
    <citation type="submission" date="2024-03" db="EMBL/GenBank/DDBJ databases">
        <title>Adaptation during the transition from Ophiocordyceps entomopathogen to insect associate is accompanied by gene loss and intensified selection.</title>
        <authorList>
            <person name="Ward C.M."/>
            <person name="Onetto C.A."/>
            <person name="Borneman A.R."/>
        </authorList>
    </citation>
    <scope>NUCLEOTIDE SEQUENCE [LARGE SCALE GENOMIC DNA]</scope>
    <source>
        <strain evidence="4">AWRI1</strain>
        <tissue evidence="4">Single Adult Female</tissue>
    </source>
</reference>
<sequence length="117" mass="12732">MDVAEETSNEASRSTEGRVAVPKDSRSESQADDDCSKTDKGDGDSGGYIKLKVLGNFDILFSDSFQGVQLAGLRFLFDGRRISDEDTPKSLEMEDGDVIEVYQEQSGGKIMVEALAQ</sequence>
<evidence type="ECO:0000313" key="5">
    <source>
        <dbReference type="Proteomes" id="UP001367676"/>
    </source>
</evidence>
<keyword evidence="5" id="KW-1185">Reference proteome</keyword>
<dbReference type="SUPFAM" id="SSF54236">
    <property type="entry name" value="Ubiquitin-like"/>
    <property type="match status" value="1"/>
</dbReference>
<feature type="domain" description="Ubiquitin-like" evidence="3">
    <location>
        <begin position="66"/>
        <end position="108"/>
    </location>
</feature>
<comment type="similarity">
    <text evidence="1">Belongs to the ubiquitin family. SUMO subfamily.</text>
</comment>
<proteinExistence type="inferred from homology"/>
<dbReference type="PANTHER" id="PTHR10562">
    <property type="entry name" value="SMALL UBIQUITIN-RELATED MODIFIER"/>
    <property type="match status" value="1"/>
</dbReference>
<dbReference type="Pfam" id="PF11976">
    <property type="entry name" value="Rad60-SLD"/>
    <property type="match status" value="1"/>
</dbReference>
<protein>
    <recommendedName>
        <fullName evidence="3">Ubiquitin-like domain-containing protein</fullName>
    </recommendedName>
</protein>
<dbReference type="EMBL" id="JBBCAQ010000033">
    <property type="protein sequence ID" value="KAK7582650.1"/>
    <property type="molecule type" value="Genomic_DNA"/>
</dbReference>
<name>A0AAN9TQA4_9HEMI</name>
<feature type="compositionally biased region" description="Basic and acidic residues" evidence="2">
    <location>
        <begin position="13"/>
        <end position="43"/>
    </location>
</feature>
<organism evidence="4 5">
    <name type="scientific">Parthenolecanium corni</name>
    <dbReference type="NCBI Taxonomy" id="536013"/>
    <lineage>
        <taxon>Eukaryota</taxon>
        <taxon>Metazoa</taxon>
        <taxon>Ecdysozoa</taxon>
        <taxon>Arthropoda</taxon>
        <taxon>Hexapoda</taxon>
        <taxon>Insecta</taxon>
        <taxon>Pterygota</taxon>
        <taxon>Neoptera</taxon>
        <taxon>Paraneoptera</taxon>
        <taxon>Hemiptera</taxon>
        <taxon>Sternorrhyncha</taxon>
        <taxon>Coccoidea</taxon>
        <taxon>Coccidae</taxon>
        <taxon>Parthenolecanium</taxon>
    </lineage>
</organism>
<dbReference type="Proteomes" id="UP001367676">
    <property type="component" value="Unassembled WGS sequence"/>
</dbReference>
<dbReference type="InterPro" id="IPR022617">
    <property type="entry name" value="Rad60/SUMO-like_dom"/>
</dbReference>
<dbReference type="AlphaFoldDB" id="A0AAN9TQA4"/>